<keyword evidence="1" id="KW-0472">Membrane</keyword>
<evidence type="ECO:0000256" key="1">
    <source>
        <dbReference type="SAM" id="Phobius"/>
    </source>
</evidence>
<dbReference type="EMBL" id="MHCX01000050">
    <property type="protein sequence ID" value="OGY28471.1"/>
    <property type="molecule type" value="Genomic_DNA"/>
</dbReference>
<evidence type="ECO:0000313" key="2">
    <source>
        <dbReference type="EMBL" id="OGY28471.1"/>
    </source>
</evidence>
<proteinExistence type="predicted"/>
<reference evidence="2 3" key="1">
    <citation type="journal article" date="2016" name="Nat. Commun.">
        <title>Thousands of microbial genomes shed light on interconnected biogeochemical processes in an aquifer system.</title>
        <authorList>
            <person name="Anantharaman K."/>
            <person name="Brown C.T."/>
            <person name="Hug L.A."/>
            <person name="Sharon I."/>
            <person name="Castelle C.J."/>
            <person name="Probst A.J."/>
            <person name="Thomas B.C."/>
            <person name="Singh A."/>
            <person name="Wilkins M.J."/>
            <person name="Karaoz U."/>
            <person name="Brodie E.L."/>
            <person name="Williams K.H."/>
            <person name="Hubbard S.S."/>
            <person name="Banfield J.F."/>
        </authorList>
    </citation>
    <scope>NUCLEOTIDE SEQUENCE [LARGE SCALE GENOMIC DNA]</scope>
</reference>
<evidence type="ECO:0000313" key="3">
    <source>
        <dbReference type="Proteomes" id="UP000177821"/>
    </source>
</evidence>
<keyword evidence="1" id="KW-0812">Transmembrane</keyword>
<feature type="transmembrane region" description="Helical" evidence="1">
    <location>
        <begin position="61"/>
        <end position="83"/>
    </location>
</feature>
<sequence length="144" mass="14569">MTTLISIAILIASLSLTVPTINAGEFVVGVGPGKGVGLGGVLSGDNFLGIPIRDLGGAGGLLTILIQTATIIAGIGFFLYLLFGGLRWMTSGGDKVATQAARETITSALIGLLIVLSVYAIIRVLEAAFGLTILSGGIKFPSPI</sequence>
<organism evidence="2 3">
    <name type="scientific">Candidatus Woykebacteria bacterium RIFCSPHIGHO2_02_FULL_43_16b</name>
    <dbReference type="NCBI Taxonomy" id="1802601"/>
    <lineage>
        <taxon>Bacteria</taxon>
        <taxon>Candidatus Woykeibacteriota</taxon>
    </lineage>
</organism>
<dbReference type="Proteomes" id="UP000177821">
    <property type="component" value="Unassembled WGS sequence"/>
</dbReference>
<name>A0A1G1WLJ5_9BACT</name>
<protein>
    <submittedName>
        <fullName evidence="2">Uncharacterized protein</fullName>
    </submittedName>
</protein>
<gene>
    <name evidence="2" type="ORF">A3J50_00410</name>
</gene>
<feature type="transmembrane region" description="Helical" evidence="1">
    <location>
        <begin position="104"/>
        <end position="122"/>
    </location>
</feature>
<dbReference type="AlphaFoldDB" id="A0A1G1WLJ5"/>
<accession>A0A1G1WLJ5</accession>
<comment type="caution">
    <text evidence="2">The sequence shown here is derived from an EMBL/GenBank/DDBJ whole genome shotgun (WGS) entry which is preliminary data.</text>
</comment>
<keyword evidence="1" id="KW-1133">Transmembrane helix</keyword>